<feature type="transmembrane region" description="Helical" evidence="1">
    <location>
        <begin position="83"/>
        <end position="101"/>
    </location>
</feature>
<evidence type="ECO:0000256" key="1">
    <source>
        <dbReference type="SAM" id="Phobius"/>
    </source>
</evidence>
<dbReference type="AlphaFoldDB" id="A0A938YDA6"/>
<feature type="transmembrane region" description="Helical" evidence="1">
    <location>
        <begin position="37"/>
        <end position="55"/>
    </location>
</feature>
<gene>
    <name evidence="2" type="ORF">JL106_02140</name>
</gene>
<keyword evidence="1" id="KW-0812">Transmembrane</keyword>
<dbReference type="RefSeq" id="WP_205259035.1">
    <property type="nucleotide sequence ID" value="NZ_JAERWK010000003.1"/>
</dbReference>
<reference evidence="2" key="1">
    <citation type="submission" date="2021-01" db="EMBL/GenBank/DDBJ databases">
        <title>YIM 132084 draft genome.</title>
        <authorList>
            <person name="An D."/>
        </authorList>
    </citation>
    <scope>NUCLEOTIDE SEQUENCE</scope>
    <source>
        <strain evidence="2">YIM 132084</strain>
    </source>
</reference>
<sequence>MTLWIGVLVGSIGCYLLKLAGLSLPASVLANVRVQRIAALLPVVLLAALVAVQTITDGGRLVFDARIAGVAVAGFAVWRRWPFLVVLVLAAATTALVRLVWPGS</sequence>
<dbReference type="InterPro" id="IPR008407">
    <property type="entry name" value="Brnchd-chn_aa_trnsp_AzlD"/>
</dbReference>
<dbReference type="Proteomes" id="UP000663792">
    <property type="component" value="Unassembled WGS sequence"/>
</dbReference>
<organism evidence="2 3">
    <name type="scientific">Nakamurella leprariae</name>
    <dbReference type="NCBI Taxonomy" id="2803911"/>
    <lineage>
        <taxon>Bacteria</taxon>
        <taxon>Bacillati</taxon>
        <taxon>Actinomycetota</taxon>
        <taxon>Actinomycetes</taxon>
        <taxon>Nakamurellales</taxon>
        <taxon>Nakamurellaceae</taxon>
        <taxon>Nakamurella</taxon>
    </lineage>
</organism>
<feature type="transmembrane region" description="Helical" evidence="1">
    <location>
        <begin position="6"/>
        <end position="30"/>
    </location>
</feature>
<dbReference type="EMBL" id="JAERWK010000003">
    <property type="protein sequence ID" value="MBM9466079.1"/>
    <property type="molecule type" value="Genomic_DNA"/>
</dbReference>
<keyword evidence="3" id="KW-1185">Reference proteome</keyword>
<comment type="caution">
    <text evidence="2">The sequence shown here is derived from an EMBL/GenBank/DDBJ whole genome shotgun (WGS) entry which is preliminary data.</text>
</comment>
<evidence type="ECO:0000313" key="3">
    <source>
        <dbReference type="Proteomes" id="UP000663792"/>
    </source>
</evidence>
<feature type="transmembrane region" description="Helical" evidence="1">
    <location>
        <begin position="61"/>
        <end position="78"/>
    </location>
</feature>
<name>A0A938YDA6_9ACTN</name>
<keyword evidence="1" id="KW-1133">Transmembrane helix</keyword>
<protein>
    <submittedName>
        <fullName evidence="2">AzlD domain-containing protein</fullName>
    </submittedName>
</protein>
<dbReference type="Pfam" id="PF05437">
    <property type="entry name" value="AzlD"/>
    <property type="match status" value="1"/>
</dbReference>
<keyword evidence="1" id="KW-0472">Membrane</keyword>
<evidence type="ECO:0000313" key="2">
    <source>
        <dbReference type="EMBL" id="MBM9466079.1"/>
    </source>
</evidence>
<accession>A0A938YDA6</accession>
<proteinExistence type="predicted"/>